<evidence type="ECO:0000259" key="4">
    <source>
        <dbReference type="Pfam" id="PF00496"/>
    </source>
</evidence>
<dbReference type="FunFam" id="3.90.76.10:FF:000029">
    <property type="entry name" value="Diguanylate phosphodiesterase"/>
    <property type="match status" value="1"/>
</dbReference>
<dbReference type="PANTHER" id="PTHR30290">
    <property type="entry name" value="PERIPLASMIC BINDING COMPONENT OF ABC TRANSPORTER"/>
    <property type="match status" value="1"/>
</dbReference>
<dbReference type="Gene3D" id="3.40.190.10">
    <property type="entry name" value="Periplasmic binding protein-like II"/>
    <property type="match status" value="1"/>
</dbReference>
<dbReference type="SUPFAM" id="SSF53850">
    <property type="entry name" value="Periplasmic binding protein-like II"/>
    <property type="match status" value="1"/>
</dbReference>
<comment type="similarity">
    <text evidence="1">Belongs to the bacterial solute-binding protein 5 family.</text>
</comment>
<feature type="domain" description="Solute-binding protein family 5" evidence="4">
    <location>
        <begin position="73"/>
        <end position="416"/>
    </location>
</feature>
<dbReference type="GO" id="GO:0015833">
    <property type="term" value="P:peptide transport"/>
    <property type="evidence" value="ECO:0007669"/>
    <property type="project" value="TreeGrafter"/>
</dbReference>
<keyword evidence="2" id="KW-0813">Transport</keyword>
<dbReference type="EMBL" id="CP013331">
    <property type="protein sequence ID" value="ALQ39885.1"/>
    <property type="molecule type" value="Genomic_DNA"/>
</dbReference>
<dbReference type="GO" id="GO:1904680">
    <property type="term" value="F:peptide transmembrane transporter activity"/>
    <property type="evidence" value="ECO:0007669"/>
    <property type="project" value="TreeGrafter"/>
</dbReference>
<protein>
    <submittedName>
        <fullName evidence="5">Diguanylate phosphodiesterase</fullName>
    </submittedName>
</protein>
<evidence type="ECO:0000313" key="5">
    <source>
        <dbReference type="EMBL" id="ALQ39885.1"/>
    </source>
</evidence>
<reference evidence="5 6" key="1">
    <citation type="submission" date="2015-11" db="EMBL/GenBank/DDBJ databases">
        <authorList>
            <person name="Zhang Y."/>
            <person name="Guo Z."/>
        </authorList>
    </citation>
    <scope>NUCLEOTIDE SEQUENCE [LARGE SCALE GENOMIC DNA]</scope>
    <source>
        <strain evidence="5 6">ChDC F174</strain>
    </source>
</reference>
<dbReference type="PIRSF" id="PIRSF002741">
    <property type="entry name" value="MppA"/>
    <property type="match status" value="1"/>
</dbReference>
<evidence type="ECO:0000256" key="2">
    <source>
        <dbReference type="ARBA" id="ARBA00022448"/>
    </source>
</evidence>
<dbReference type="InterPro" id="IPR030678">
    <property type="entry name" value="Peptide/Ni-bd"/>
</dbReference>
<dbReference type="AlphaFoldDB" id="A0A0S2ZLQ5"/>
<dbReference type="InterPro" id="IPR000914">
    <property type="entry name" value="SBP_5_dom"/>
</dbReference>
<dbReference type="Pfam" id="PF00496">
    <property type="entry name" value="SBP_bac_5"/>
    <property type="match status" value="1"/>
</dbReference>
<dbReference type="GO" id="GO:0043190">
    <property type="term" value="C:ATP-binding cassette (ABC) transporter complex"/>
    <property type="evidence" value="ECO:0007669"/>
    <property type="project" value="InterPro"/>
</dbReference>
<dbReference type="GO" id="GO:0042597">
    <property type="term" value="C:periplasmic space"/>
    <property type="evidence" value="ECO:0007669"/>
    <property type="project" value="UniProtKB-ARBA"/>
</dbReference>
<dbReference type="PROSITE" id="PS01040">
    <property type="entry name" value="SBP_BACTERIAL_5"/>
    <property type="match status" value="1"/>
</dbReference>
<sequence length="495" mass="56162">MKKNIFFGKVLLSILLTFIFIACQKEENKEESIRTVSTVDIDSLNPYEVVSSNSDQILLNVFEGLVMPGVDGTVVPALAESYEISEDGKIYTFSIRKGVKFHNGNDMDIKDVEFSLNYMSGKLGNNPTEALFENIEKIEVLDDSHIAIHLSEPDSSFIYYMKEAIVPDENKDHLSETAIGTGPYKIAEYQREQKLVLSKNEEYWGEKAKIPTVSILISPNSETNFLKLLSGEINFLSGIDSKRIPELDKYQILNSPSNLCLILSLNPKEKPFDDIEVRKAINLAIDKNKIIQLAMNGKGSPIYTNMSPVMSKFLWAAPEEKADPQKAKQILEEKKLLPMEFTLKVPNSSKIYLDTAQSIREQLKEVGITVNLEMIEWATWLSDVYTNRKYVASLAGLAGKMEPDAILRRYTSTYAKNFTNFNNTKYDALIEEAKRTSNETKQVENYKEAQKILAEEQAAIFLMDPNTIIATEKGIEGFEFYPLPYLNFAKLYFKK</sequence>
<organism evidence="5">
    <name type="scientific">Fusobacterium hwasookii ChDC F174</name>
    <dbReference type="NCBI Taxonomy" id="1307442"/>
    <lineage>
        <taxon>Bacteria</taxon>
        <taxon>Fusobacteriati</taxon>
        <taxon>Fusobacteriota</taxon>
        <taxon>Fusobacteriia</taxon>
        <taxon>Fusobacteriales</taxon>
        <taxon>Fusobacteriaceae</taxon>
        <taxon>Fusobacterium</taxon>
    </lineage>
</organism>
<dbReference type="PANTHER" id="PTHR30290:SF9">
    <property type="entry name" value="OLIGOPEPTIDE-BINDING PROTEIN APPA"/>
    <property type="match status" value="1"/>
</dbReference>
<accession>A0A0S2ZLQ5</accession>
<dbReference type="Gene3D" id="3.90.76.10">
    <property type="entry name" value="Dipeptide-binding Protein, Domain 1"/>
    <property type="match status" value="1"/>
</dbReference>
<dbReference type="InterPro" id="IPR023765">
    <property type="entry name" value="SBP_5_CS"/>
</dbReference>
<evidence type="ECO:0000256" key="3">
    <source>
        <dbReference type="ARBA" id="ARBA00022729"/>
    </source>
</evidence>
<dbReference type="Gene3D" id="3.10.105.10">
    <property type="entry name" value="Dipeptide-binding Protein, Domain 3"/>
    <property type="match status" value="1"/>
</dbReference>
<name>A0A0S2ZLQ5_9FUSO</name>
<dbReference type="RefSeq" id="WP_029493352.1">
    <property type="nucleotide sequence ID" value="NZ_ATKF01000070.1"/>
</dbReference>
<keyword evidence="3" id="KW-0732">Signal</keyword>
<dbReference type="KEGG" id="fhw:RN87_04960"/>
<gene>
    <name evidence="5" type="ORF">RN87_04960</name>
</gene>
<dbReference type="OrthoDB" id="9796817at2"/>
<dbReference type="PROSITE" id="PS51257">
    <property type="entry name" value="PROKAR_LIPOPROTEIN"/>
    <property type="match status" value="1"/>
</dbReference>
<evidence type="ECO:0000256" key="1">
    <source>
        <dbReference type="ARBA" id="ARBA00005695"/>
    </source>
</evidence>
<evidence type="ECO:0000313" key="6">
    <source>
        <dbReference type="Proteomes" id="UP000063275"/>
    </source>
</evidence>
<dbReference type="InterPro" id="IPR039424">
    <property type="entry name" value="SBP_5"/>
</dbReference>
<proteinExistence type="inferred from homology"/>
<dbReference type="Proteomes" id="UP000063275">
    <property type="component" value="Chromosome"/>
</dbReference>